<evidence type="ECO:0000256" key="3">
    <source>
        <dbReference type="ARBA" id="ARBA00022753"/>
    </source>
</evidence>
<proteinExistence type="predicted"/>
<evidence type="ECO:0000256" key="1">
    <source>
        <dbReference type="ARBA" id="ARBA00004177"/>
    </source>
</evidence>
<keyword evidence="4 5" id="KW-0175">Coiled coil</keyword>
<feature type="compositionally biased region" description="Polar residues" evidence="6">
    <location>
        <begin position="2003"/>
        <end position="2015"/>
    </location>
</feature>
<feature type="region of interest" description="Disordered" evidence="6">
    <location>
        <begin position="2317"/>
        <end position="2338"/>
    </location>
</feature>
<dbReference type="Proteomes" id="UP001557470">
    <property type="component" value="Unassembled WGS sequence"/>
</dbReference>
<keyword evidence="10" id="KW-1185">Reference proteome</keyword>
<feature type="domain" description="Calponin-homology (CH)" evidence="7">
    <location>
        <begin position="3367"/>
        <end position="3472"/>
    </location>
</feature>
<feature type="region of interest" description="Disordered" evidence="6">
    <location>
        <begin position="2610"/>
        <end position="2635"/>
    </location>
</feature>
<dbReference type="PANTHER" id="PTHR23167">
    <property type="entry name" value="CALPONIN HOMOLOGY DOMAIN-CONTAINING PROTEIN DDB_G0272472-RELATED"/>
    <property type="match status" value="1"/>
</dbReference>
<feature type="region of interest" description="Disordered" evidence="6">
    <location>
        <begin position="2852"/>
        <end position="2911"/>
    </location>
</feature>
<protein>
    <submittedName>
        <fullName evidence="9">Uncharacterized protein</fullName>
    </submittedName>
</protein>
<dbReference type="SMART" id="SM00033">
    <property type="entry name" value="CH"/>
    <property type="match status" value="1"/>
</dbReference>
<dbReference type="InterPro" id="IPR022735">
    <property type="entry name" value="bMERB_dom"/>
</dbReference>
<feature type="region of interest" description="Disordered" evidence="6">
    <location>
        <begin position="2741"/>
        <end position="2801"/>
    </location>
</feature>
<dbReference type="SUPFAM" id="SSF47576">
    <property type="entry name" value="Calponin-homology domain, CH-domain"/>
    <property type="match status" value="1"/>
</dbReference>
<dbReference type="InterPro" id="IPR036872">
    <property type="entry name" value="CH_dom_sf"/>
</dbReference>
<evidence type="ECO:0000256" key="2">
    <source>
        <dbReference type="ARBA" id="ARBA00022553"/>
    </source>
</evidence>
<feature type="compositionally biased region" description="Basic and acidic residues" evidence="6">
    <location>
        <begin position="2872"/>
        <end position="2881"/>
    </location>
</feature>
<keyword evidence="2" id="KW-0597">Phosphoprotein</keyword>
<feature type="region of interest" description="Disordered" evidence="6">
    <location>
        <begin position="22"/>
        <end position="64"/>
    </location>
</feature>
<keyword evidence="3" id="KW-0967">Endosome</keyword>
<feature type="region of interest" description="Disordered" evidence="6">
    <location>
        <begin position="138"/>
        <end position="163"/>
    </location>
</feature>
<comment type="caution">
    <text evidence="9">The sequence shown here is derived from an EMBL/GenBank/DDBJ whole genome shotgun (WGS) entry which is preliminary data.</text>
</comment>
<dbReference type="Pfam" id="PF12130">
    <property type="entry name" value="bMERB_dom"/>
    <property type="match status" value="1"/>
</dbReference>
<accession>A0ABD0WFI5</accession>
<feature type="region of interest" description="Disordered" evidence="6">
    <location>
        <begin position="3319"/>
        <end position="3361"/>
    </location>
</feature>
<dbReference type="PANTHER" id="PTHR23167:SF91">
    <property type="entry name" value="EH DOMAIN-BINDING PROTEIN 1-LIKE PROTEIN 1"/>
    <property type="match status" value="1"/>
</dbReference>
<feature type="region of interest" description="Disordered" evidence="6">
    <location>
        <begin position="2502"/>
        <end position="2525"/>
    </location>
</feature>
<dbReference type="Gene3D" id="1.10.418.10">
    <property type="entry name" value="Calponin-like domain"/>
    <property type="match status" value="1"/>
</dbReference>
<reference evidence="9 10" key="1">
    <citation type="submission" date="2024-06" db="EMBL/GenBank/DDBJ databases">
        <authorList>
            <person name="Pan Q."/>
            <person name="Wen M."/>
            <person name="Jouanno E."/>
            <person name="Zahm M."/>
            <person name="Klopp C."/>
            <person name="Cabau C."/>
            <person name="Louis A."/>
            <person name="Berthelot C."/>
            <person name="Parey E."/>
            <person name="Roest Crollius H."/>
            <person name="Montfort J."/>
            <person name="Robinson-Rechavi M."/>
            <person name="Bouchez O."/>
            <person name="Lampietro C."/>
            <person name="Lopez Roques C."/>
            <person name="Donnadieu C."/>
            <person name="Postlethwait J."/>
            <person name="Bobe J."/>
            <person name="Verreycken H."/>
            <person name="Guiguen Y."/>
        </authorList>
    </citation>
    <scope>NUCLEOTIDE SEQUENCE [LARGE SCALE GENOMIC DNA]</scope>
    <source>
        <strain evidence="9">Up_M1</strain>
        <tissue evidence="9">Testis</tissue>
    </source>
</reference>
<feature type="compositionally biased region" description="Polar residues" evidence="6">
    <location>
        <begin position="2790"/>
        <end position="2801"/>
    </location>
</feature>
<feature type="region of interest" description="Disordered" evidence="6">
    <location>
        <begin position="3606"/>
        <end position="3637"/>
    </location>
</feature>
<feature type="region of interest" description="Disordered" evidence="6">
    <location>
        <begin position="3157"/>
        <end position="3196"/>
    </location>
</feature>
<feature type="compositionally biased region" description="Basic residues" evidence="6">
    <location>
        <begin position="149"/>
        <end position="159"/>
    </location>
</feature>
<feature type="region of interest" description="Disordered" evidence="6">
    <location>
        <begin position="1995"/>
        <end position="2043"/>
    </location>
</feature>
<evidence type="ECO:0000259" key="8">
    <source>
        <dbReference type="PROSITE" id="PS51848"/>
    </source>
</evidence>
<dbReference type="PROSITE" id="PS50021">
    <property type="entry name" value="CH"/>
    <property type="match status" value="1"/>
</dbReference>
<feature type="region of interest" description="Disordered" evidence="6">
    <location>
        <begin position="2949"/>
        <end position="2973"/>
    </location>
</feature>
<comment type="subcellular location">
    <subcellularLocation>
        <location evidence="1">Endosome</location>
    </subcellularLocation>
</comment>
<gene>
    <name evidence="9" type="ORF">UPYG_G00241830</name>
</gene>
<feature type="coiled-coil region" evidence="5">
    <location>
        <begin position="3688"/>
        <end position="3728"/>
    </location>
</feature>
<name>A0ABD0WFI5_UMBPY</name>
<dbReference type="GO" id="GO:0005768">
    <property type="term" value="C:endosome"/>
    <property type="evidence" value="ECO:0007669"/>
    <property type="project" value="UniProtKB-SubCell"/>
</dbReference>
<dbReference type="EMBL" id="JAGEUA010000007">
    <property type="protein sequence ID" value="KAL0970429.1"/>
    <property type="molecule type" value="Genomic_DNA"/>
</dbReference>
<sequence length="3798" mass="420558">MTFSPQAPPAPGLQYIAIKQTTAKSQTEEMSARTLPVSTPQPPLPSALTQKSGLSEPRDTDILDKTTGSLTKISIQIGTTLAKPEPEQVDIVASGHHRRMARPVRLTELQTTRPQRVSRTVQPMEKDMKKEEGLALVPNKDTGKDSLKRMRSSRSRHLKGSKEQVVPMDWGTIRMAALLPSCPRVARSPGFPSILIRNRFKARTEECPIDKCSLLEKLLKGTPIITAGLEKLDEDKNALTSMAAMLPSCPRVASVPGFPSAPNTKTERKASQPKIERGLPQPETKGPAQQLKTERQNFTFPSESIPCFTSVPTPTAQVGPRIVHIMSICPRISTVPEWSNIDQTKSINLQADIKLPMDEESSMVPLGHVDVVYHHSEKNKELMGLTPSCPKTSCTHDFPSAPMQQPSKLLDLGTKSFSESQLSMVNLLYICPSHASASGLPSKQPIKTDNIDWVAISMPLLEKQLKKKSITLGQSMQQKDTDLTRHSADILPSCPNKATIAGFPSALSQKLGDTSSMVRSLPTLPKLSRVVGLPSKQPVKARDYWTVDRVPLWEKPLDKTAGLYKSLQEMPLKYTTIIKSMAAILPSCPIKASVPGFPSAVREVPNVVSLCPTCPNVSIVPGWPALHQKQNQSLAWQVDKDTLFTKPQKFLSHIFMNVNILYDREMFRNMFAMAPSCPRITSVSGIPSDLRKQSISCLTAGSTGGFSLQLTQKLDMVNILPTCPRLCKVFGFPSKQIISSSEGNGHGDRNPLLKKSFRKKVLQIQPISSAFAVAYNDQNMFEYMVSILPSCSVGTSIPGFPSKLSQSLGSPRMFIKYDLLSTLPRISSISGLPSRHSLELNPANWCVIRGPMTDKPLTKHVELILSLSLVPSILYGQKEGMKNMIFMSPSCPKKSCIAGFPSVPRQEFSILSLSSTCPKLSRVSGLPSRLPNKSNNFDWQVDHSPLWRKPLKKQQTLTLKDKEMPFNAIEMIKDMVAILKTCPNKARNPGFPSAPWQEVNMVNILPSYPSLVRVYGLPSKQPSTSTAIIQAKAADWPVDQICLLKEANLLIAHLEDVNTVYHDTDIFKNMVAMLPSCPKAASISGFPSAPMQMTNMINIMSTCTRNSMVFGLPSRETTSYKEADFLLVSNPLWEMPLKKREWFISQDQGKLFKDTDWMKNMVSIFPSCSSKVSIPGFPYAPSQQPSTFKIMSHGPRLSRVPSLSAMEQQVPDMTNHLHTCPRLSRAFGLPSRKLLELEHAYQRPILERSLKHRTAFVQEIQQDKEHMIHTASNMINMLPSCSNIARIPGFPSVPRKKLQFSLSMISILPSFPKLSKVLGLPSKCPIKSDDDSWCVDKRPQWDWTMKNRDLLAIQCYPNQTEKAIFRIMVLMLPTCPKKATIPGFPSSSRHNWDRDNVRKNQNMVALWHTCPTHAKSSGFPSRLPSKACYDDMCVDRKPFWVKSMGTRERIIQHFSPVEDMLFKDREIMTSMLPSCSSKAMVPGFPSAQGPKTAFVDVKNESRMTCLFPSCPAVSSIIGFPSRKCIMLDAYLEAWRLIKGVVWEESPKRIADYLENLTCSPFEGDSCYRDQVMIKAMLSLIPPCPNVALSLGFPSLQLSLFEEMSLSFSEREILTSVVPSPLAKATLPDFPLAPQKMDASFKVAENPLMSNLSPSCSQVSSIIGFPSFQSVMSYTVYVEGWPTIKSVLCEKPLTRVANTLKILRGSPFEGDCCYRDKLTIQAMLSLVPSCPPLALSAGFPSAPQLKVDKLPCMVNIVASCPNVSNVFGIPSIKTKLANLDQVKYWLTNKKALVKKPVKGTVLLFPVIIRSEHDKELARHMTTLMPTCSEEASIAIVPLASRNKTGQNILSTFNSSCPNVATVCGFPSLQPDKVDTALVKAWAVYFRQFWDKTSDIPLTQHSIIHQKELQTMSLSPVFPVITPAQGLPSTKTKTQEHSLMPVEVWPFGEKLLNEKTVQFLDPTHEDFKTENIFMLPSCLIKPITPGFPSCLIKPIAPGKTKHSHTPSSDSSLHQQSIKGKMPERAKEDNDCRTEGQTKPSHGPQLNQLALNENQQEYTHGSLLQGLKEERGIQTRYEVEEVGILESGHLNCRMWHSIPADMPLILTVRDRLFCQSPIQVGQTIPYGMIATVDKKTKDNSLNETACDVVAVAENTFLEDLDFINERKAVEDFSESDSGIEYSETEKVTVNRQLEVNEMRPENIVSLLRSCPRLAIAPWFPSTQTSCSEAQLEDCVVDNSILWVKPRNRDPELPIDIPKESRDLLREESLSSVEPLRVESLKDSSEDPILFATVQNSAVEDDHNKPIVALATFCQEAAGNPGYPPAPPHTPDYVGTHDTSMQTEEKEVSVEKAQYVLEGVLASLPTDTVTSEESEQVRPSAESEMEVVSGWEVLEAEGFVAEKREQASGLVQTIVGVFSRGYETVAAMLGPLDSPPTKGADCSMAVSSLVDPEDTVVPSKSSYDFVSDTSTLVHKTVSGEAQHIEGKTKPFEVPATTEHCLWTLEDKKSESPSSTSQDSEGGFVGIKGSSSMKKWPPLTEADLTEISKGESVVSLEEEVSPDLCAELEDKSTFQVQESGQIKGYVDVFSAGSPIETELSSLLLLDKGLSPQHASTVEASAVSSQPTAEDKPQENIMPIPDKLSDEHTLTLVEKQLEVVPPQRGRKKKRFPPQEFPQISVDQGKAVIELVAPLSKKVEGSLPPETHQEAHEEIVLKVVPSRPLRRKESLTPECRQTTENVFVETPSEVVAPHRSKRRDRSLSAEPVKETDGQKGFTAHKPAEVFPSRPVRKRDQSLSTEPKQNANTPVQIPVEVAPPHQTKIVFTTEIPEETAIVPLPCPRRTSRASSVDSSQIPLQVTGLIPVQPMRSEDSLTPEESQKTDKPDDLISQAVTKLIPPQRTRKASCSPETDQKPDNFEAATNQFTAVPLTLDQPLTESLDFGVGKTVPLSIIRKIAPPRNSKKRHTPPVESGKAKDNAHESVDVEALNVSNQGAKALAQTGDLMIGFIEKIETERQSTVITETTTELLEEKPDQNAPTGDTAAEVKGEVSTEYTPITAPVEKQYPIPLVQSKASMTQCGFRGEDVESTRERGRSPAAIASELVPHKPIKRSRSLPPVPIIGQPAISGEVVVAPLRKRRSRQNIDQSSLPVPVPRSKKRLSFTFSDETPPMESPFTPQPKPLESVPSLSQKDHLATSQEATEGSISLTSSIVSEGSFVTILHSEETPSEFPVSEKELEESGESWTFTETTLVPEAFTETQTATELFTDTVGEDIGRGSEAEVLDQISAFTATTTDEEWLHVEGEQMKVESKDMRVEEVDFGFESVATGGLDEESQKEAAEALTTPKKSPANSQEMSQGSHSSIEGLTASPGLVTSSQSLLEWCQDATKEHKGVKITNFSTSWRNGLAFCALLHHFHPEKINFEMLDPYDIKGNNKKAFDSFAQLGISRLMEPSDMVLLAVPDRLIVMTYLNQIRTFFTGQELSVLHIETDSSESSYAVAGESREVPDPEAAARYCQRIHDEAVTVETNGRAVEEVNIHSKGGTKGVVVPPPRTKRLQAAGAAGGAQTPVIPPRTHASVKAGFSHLKDADLVKKRRSQRRSIDETDLTEVCMGQDDGGAARQKCDPAGAAGDEGKSPEEEQDTSQYVLSEMQALEAEQKHIDSRADVVEKRLRRLMESGSDKLQEEKLIQEWFTLVNKKNALIRRQDQLQLLQEEQDLERRSEMLNRELRDMMAIEEWQKTAAHKHREQLLLQELVSLVNMRDELVHNMDAKERGALEEDERLERGLEQRRRKYSKVKEEKCVMQ</sequence>
<feature type="compositionally biased region" description="Basic and acidic residues" evidence="6">
    <location>
        <begin position="2018"/>
        <end position="2033"/>
    </location>
</feature>
<feature type="compositionally biased region" description="Polar residues" evidence="6">
    <location>
        <begin position="3339"/>
        <end position="3358"/>
    </location>
</feature>
<evidence type="ECO:0000256" key="6">
    <source>
        <dbReference type="SAM" id="MobiDB-lite"/>
    </source>
</evidence>
<feature type="compositionally biased region" description="Polar residues" evidence="6">
    <location>
        <begin position="2610"/>
        <end position="2622"/>
    </location>
</feature>
<feature type="compositionally biased region" description="Low complexity" evidence="6">
    <location>
        <begin position="2507"/>
        <end position="2516"/>
    </location>
</feature>
<dbReference type="Pfam" id="PF00307">
    <property type="entry name" value="CH"/>
    <property type="match status" value="1"/>
</dbReference>
<dbReference type="PROSITE" id="PS51848">
    <property type="entry name" value="BMERB"/>
    <property type="match status" value="1"/>
</dbReference>
<evidence type="ECO:0000313" key="9">
    <source>
        <dbReference type="EMBL" id="KAL0970429.1"/>
    </source>
</evidence>
<feature type="compositionally biased region" description="Basic and acidic residues" evidence="6">
    <location>
        <begin position="2754"/>
        <end position="2766"/>
    </location>
</feature>
<evidence type="ECO:0000256" key="5">
    <source>
        <dbReference type="SAM" id="Coils"/>
    </source>
</evidence>
<evidence type="ECO:0000313" key="10">
    <source>
        <dbReference type="Proteomes" id="UP001557470"/>
    </source>
</evidence>
<feature type="compositionally biased region" description="Basic and acidic residues" evidence="6">
    <location>
        <begin position="265"/>
        <end position="277"/>
    </location>
</feature>
<feature type="region of interest" description="Disordered" evidence="6">
    <location>
        <begin position="255"/>
        <end position="289"/>
    </location>
</feature>
<evidence type="ECO:0000259" key="7">
    <source>
        <dbReference type="PROSITE" id="PS50021"/>
    </source>
</evidence>
<evidence type="ECO:0000256" key="4">
    <source>
        <dbReference type="ARBA" id="ARBA00023054"/>
    </source>
</evidence>
<dbReference type="SMART" id="SM01203">
    <property type="entry name" value="DUF3585"/>
    <property type="match status" value="1"/>
</dbReference>
<organism evidence="9 10">
    <name type="scientific">Umbra pygmaea</name>
    <name type="common">Eastern mudminnow</name>
    <dbReference type="NCBI Taxonomy" id="75934"/>
    <lineage>
        <taxon>Eukaryota</taxon>
        <taxon>Metazoa</taxon>
        <taxon>Chordata</taxon>
        <taxon>Craniata</taxon>
        <taxon>Vertebrata</taxon>
        <taxon>Euteleostomi</taxon>
        <taxon>Actinopterygii</taxon>
        <taxon>Neopterygii</taxon>
        <taxon>Teleostei</taxon>
        <taxon>Protacanthopterygii</taxon>
        <taxon>Esociformes</taxon>
        <taxon>Umbridae</taxon>
        <taxon>Umbra</taxon>
    </lineage>
</organism>
<dbReference type="InterPro" id="IPR050540">
    <property type="entry name" value="F-actin_Monoox_Mical"/>
</dbReference>
<feature type="domain" description="BMERB" evidence="8">
    <location>
        <begin position="3627"/>
        <end position="3778"/>
    </location>
</feature>
<dbReference type="FunFam" id="1.10.418.10:FF:000023">
    <property type="entry name" value="EH domain-binding protein 1 isoform X1"/>
    <property type="match status" value="1"/>
</dbReference>
<feature type="region of interest" description="Disordered" evidence="6">
    <location>
        <begin position="3133"/>
        <end position="3152"/>
    </location>
</feature>
<dbReference type="InterPro" id="IPR001715">
    <property type="entry name" value="CH_dom"/>
</dbReference>